<comment type="caution">
    <text evidence="10">The sequence shown here is derived from an EMBL/GenBank/DDBJ whole genome shotgun (WGS) entry which is preliminary data.</text>
</comment>
<dbReference type="InterPro" id="IPR050130">
    <property type="entry name" value="ClpA_ClpB"/>
</dbReference>
<dbReference type="InterPro" id="IPR036628">
    <property type="entry name" value="Clp_N_dom_sf"/>
</dbReference>
<dbReference type="GO" id="GO:0016887">
    <property type="term" value="F:ATP hydrolysis activity"/>
    <property type="evidence" value="ECO:0007669"/>
    <property type="project" value="InterPro"/>
</dbReference>
<dbReference type="RefSeq" id="WP_008907542.1">
    <property type="nucleotide sequence ID" value="NZ_CAKP01000005.1"/>
</dbReference>
<name>G0V3X9_9CLOT</name>
<dbReference type="SMART" id="SM00382">
    <property type="entry name" value="AAA"/>
    <property type="match status" value="2"/>
</dbReference>
<evidence type="ECO:0000259" key="8">
    <source>
        <dbReference type="PROSITE" id="PS50151"/>
    </source>
</evidence>
<keyword evidence="2 6" id="KW-0547">Nucleotide-binding</keyword>
<keyword evidence="7" id="KW-0175">Coiled coil</keyword>
<dbReference type="Proteomes" id="UP000007652">
    <property type="component" value="Unassembled WGS sequence"/>
</dbReference>
<dbReference type="Gene3D" id="1.10.8.60">
    <property type="match status" value="2"/>
</dbReference>
<dbReference type="Pfam" id="PF17871">
    <property type="entry name" value="AAA_lid_9"/>
    <property type="match status" value="1"/>
</dbReference>
<dbReference type="Pfam" id="PF10431">
    <property type="entry name" value="ClpB_D2-small"/>
    <property type="match status" value="1"/>
</dbReference>
<dbReference type="GO" id="GO:0008233">
    <property type="term" value="F:peptidase activity"/>
    <property type="evidence" value="ECO:0007669"/>
    <property type="project" value="UniProtKB-KW"/>
</dbReference>
<evidence type="ECO:0000259" key="9">
    <source>
        <dbReference type="PROSITE" id="PS51903"/>
    </source>
</evidence>
<dbReference type="Pfam" id="PF00004">
    <property type="entry name" value="AAA"/>
    <property type="match status" value="1"/>
</dbReference>
<feature type="coiled-coil region" evidence="7">
    <location>
        <begin position="419"/>
        <end position="469"/>
    </location>
</feature>
<keyword evidence="10" id="KW-0645">Protease</keyword>
<keyword evidence="1 5" id="KW-0677">Repeat</keyword>
<evidence type="ECO:0000313" key="11">
    <source>
        <dbReference type="Proteomes" id="UP000007652"/>
    </source>
</evidence>
<dbReference type="CDD" id="cd00009">
    <property type="entry name" value="AAA"/>
    <property type="match status" value="1"/>
</dbReference>
<evidence type="ECO:0000256" key="4">
    <source>
        <dbReference type="ARBA" id="ARBA00023186"/>
    </source>
</evidence>
<dbReference type="PROSITE" id="PS50151">
    <property type="entry name" value="UVR"/>
    <property type="match status" value="1"/>
</dbReference>
<dbReference type="GO" id="GO:0005524">
    <property type="term" value="F:ATP binding"/>
    <property type="evidence" value="ECO:0007669"/>
    <property type="project" value="UniProtKB-KW"/>
</dbReference>
<dbReference type="SUPFAM" id="SSF52540">
    <property type="entry name" value="P-loop containing nucleoside triphosphate hydrolases"/>
    <property type="match status" value="2"/>
</dbReference>
<dbReference type="PROSITE" id="PS51903">
    <property type="entry name" value="CLP_R"/>
    <property type="match status" value="1"/>
</dbReference>
<dbReference type="InterPro" id="IPR004176">
    <property type="entry name" value="Clp_R_N"/>
</dbReference>
<dbReference type="InterPro" id="IPR028299">
    <property type="entry name" value="ClpA/B_CS2"/>
</dbReference>
<dbReference type="OrthoDB" id="9803641at2"/>
<dbReference type="InterPro" id="IPR018368">
    <property type="entry name" value="ClpA/B_CS1"/>
</dbReference>
<dbReference type="STRING" id="857293.CAAU_0170"/>
<dbReference type="Gene3D" id="3.40.50.300">
    <property type="entry name" value="P-loop containing nucleotide triphosphate hydrolases"/>
    <property type="match status" value="2"/>
</dbReference>
<dbReference type="CDD" id="cd19499">
    <property type="entry name" value="RecA-like_ClpB_Hsp104-like"/>
    <property type="match status" value="1"/>
</dbReference>
<evidence type="ECO:0000256" key="1">
    <source>
        <dbReference type="ARBA" id="ARBA00022737"/>
    </source>
</evidence>
<dbReference type="InterPro" id="IPR003593">
    <property type="entry name" value="AAA+_ATPase"/>
</dbReference>
<protein>
    <submittedName>
        <fullName evidence="10">ATP-dependent Clp protease, ATP-binding subunit ClpC / Negative regulator of genetic competence clcC/mecB</fullName>
    </submittedName>
</protein>
<dbReference type="Pfam" id="PF02861">
    <property type="entry name" value="Clp_N"/>
    <property type="match status" value="1"/>
</dbReference>
<dbReference type="SMART" id="SM01086">
    <property type="entry name" value="ClpB_D2-small"/>
    <property type="match status" value="1"/>
</dbReference>
<evidence type="ECO:0000256" key="5">
    <source>
        <dbReference type="PROSITE-ProRule" id="PRU01251"/>
    </source>
</evidence>
<dbReference type="PRINTS" id="PR00300">
    <property type="entry name" value="CLPPROTEASEA"/>
</dbReference>
<dbReference type="PROSITE" id="PS00870">
    <property type="entry name" value="CLPAB_1"/>
    <property type="match status" value="1"/>
</dbReference>
<keyword evidence="11" id="KW-1185">Reference proteome</keyword>
<keyword evidence="10" id="KW-0378">Hydrolase</keyword>
<feature type="domain" description="UVR" evidence="8">
    <location>
        <begin position="423"/>
        <end position="458"/>
    </location>
</feature>
<dbReference type="EMBL" id="CAKP01000005">
    <property type="protein sequence ID" value="CCC57819.1"/>
    <property type="molecule type" value="Genomic_DNA"/>
</dbReference>
<dbReference type="GO" id="GO:0006508">
    <property type="term" value="P:proteolysis"/>
    <property type="evidence" value="ECO:0007669"/>
    <property type="project" value="UniProtKB-KW"/>
</dbReference>
<dbReference type="Pfam" id="PF07724">
    <property type="entry name" value="AAA_2"/>
    <property type="match status" value="1"/>
</dbReference>
<keyword evidence="4 6" id="KW-0143">Chaperone</keyword>
<dbReference type="AlphaFoldDB" id="G0V3X9"/>
<accession>G0V3X9</accession>
<dbReference type="GO" id="GO:0034605">
    <property type="term" value="P:cellular response to heat"/>
    <property type="evidence" value="ECO:0007669"/>
    <property type="project" value="TreeGrafter"/>
</dbReference>
<evidence type="ECO:0000256" key="3">
    <source>
        <dbReference type="ARBA" id="ARBA00022840"/>
    </source>
</evidence>
<dbReference type="InterPro" id="IPR003959">
    <property type="entry name" value="ATPase_AAA_core"/>
</dbReference>
<keyword evidence="3 6" id="KW-0067">ATP-binding</keyword>
<dbReference type="GO" id="GO:0005737">
    <property type="term" value="C:cytoplasm"/>
    <property type="evidence" value="ECO:0007669"/>
    <property type="project" value="TreeGrafter"/>
</dbReference>
<dbReference type="InterPro" id="IPR027417">
    <property type="entry name" value="P-loop_NTPase"/>
</dbReference>
<dbReference type="eggNOG" id="COG0542">
    <property type="taxonomic scope" value="Bacteria"/>
</dbReference>
<gene>
    <name evidence="10" type="ORF">CAAU_0170</name>
</gene>
<reference evidence="10 11" key="1">
    <citation type="journal article" date="2011" name="J. Bacteriol.">
        <title>Draft genome sequence of Caloramator australicus strain RC3T, a thermoanaerobe from the Great Artesian Basin of Australia.</title>
        <authorList>
            <person name="Ogg C.D."/>
            <person name="Patel B.K.C."/>
        </authorList>
    </citation>
    <scope>NUCLEOTIDE SEQUENCE [LARGE SCALE GENOMIC DNA]</scope>
    <source>
        <strain evidence="10 11">RC3</strain>
    </source>
</reference>
<dbReference type="SUPFAM" id="SSF81923">
    <property type="entry name" value="Double Clp-N motif"/>
    <property type="match status" value="1"/>
</dbReference>
<dbReference type="PANTHER" id="PTHR11638:SF18">
    <property type="entry name" value="HEAT SHOCK PROTEIN 104"/>
    <property type="match status" value="1"/>
</dbReference>
<comment type="similarity">
    <text evidence="6">Belongs to the ClpA/ClpB family.</text>
</comment>
<proteinExistence type="inferred from homology"/>
<dbReference type="FunFam" id="3.40.50.300:FF:000025">
    <property type="entry name" value="ATP-dependent Clp protease subunit"/>
    <property type="match status" value="1"/>
</dbReference>
<dbReference type="InterPro" id="IPR001943">
    <property type="entry name" value="UVR_dom"/>
</dbReference>
<dbReference type="InterPro" id="IPR019489">
    <property type="entry name" value="Clp_ATPase_C"/>
</dbReference>
<sequence>MFNGFTERSQRVLQLAAEEAKRLNHNYIGTEHLLLGIIREGGQASKVLKDLGIDDEKIRNLIIEIEGKGEEFFNFHEIPLTPRTKRIIELARNEARNLNHNFVAPEHMMLALLREGEGVAIAILAKLGIDIVKARNEILNSLNVGELGQGFKGKPGPGTRHRQTNTPTLDQYGRDLTELAREGKLDPVIGRENETERVIEILSRRTKNNPCLIGEPGVGKTAIAEGLAQRIVEGNVPEILKNKRVVTLDLSGMVAGSKYRGEFEERIKRVMDEIRRAGNIILFIDEIHTLVGAGAAEGAIDASNILKPALARGEIQVIGATTIDEYRKYIEKDSALERRFQPVQVGEPSTEESILILKGLRDKYEAHHKVKITDEALEAAVNLSHRYITDRFLPDKAIDLMDEAAAKVRLKNLTAPPDVKNLEEELEKVRKEKEEAINTQEFEKAAKLRDRENEIKNELERIKKDWQNQKDSEVPVVTVEDIANVVSRWTGIPVNKLTETESEKLLKLEEILHQRVVGQDEAVKAVARAVRRARVGIKDPKRPIGSFIFLGPTGVGKTELSKALAEAMFGDENAMIRIDMSEYMEKHTVSRLIGSPPGYVGYEEGGQLTEKVRRKPYSVVLFDEIEKAHPDVFNILLQILEDGRLTDGKGKTVDFRNTIVIMTSNVGAQTIKKQQTLGFAATTEKEKEDSYEKMKQNVMEDLKKTFRPEFLNRIDEIIVFHPLEDKDIEKIAELMLKSVINRLKDLEVEISYDEDVIKHLSKQGFDPTYGARPLRRAITKAVEDKLSEEMLKGNIKRGDKVVMKVVDNEIIFEKGESS</sequence>
<evidence type="ECO:0000256" key="7">
    <source>
        <dbReference type="SAM" id="Coils"/>
    </source>
</evidence>
<dbReference type="InterPro" id="IPR001270">
    <property type="entry name" value="ClpA/B"/>
</dbReference>
<evidence type="ECO:0000313" key="10">
    <source>
        <dbReference type="EMBL" id="CCC57819.1"/>
    </source>
</evidence>
<dbReference type="Gene3D" id="1.10.1780.10">
    <property type="entry name" value="Clp, N-terminal domain"/>
    <property type="match status" value="1"/>
</dbReference>
<organism evidence="10 11">
    <name type="scientific">Caloramator australicus RC3</name>
    <dbReference type="NCBI Taxonomy" id="857293"/>
    <lineage>
        <taxon>Bacteria</taxon>
        <taxon>Bacillati</taxon>
        <taxon>Bacillota</taxon>
        <taxon>Clostridia</taxon>
        <taxon>Eubacteriales</taxon>
        <taxon>Clostridiaceae</taxon>
        <taxon>Caloramator</taxon>
    </lineage>
</organism>
<dbReference type="PANTHER" id="PTHR11638">
    <property type="entry name" value="ATP-DEPENDENT CLP PROTEASE"/>
    <property type="match status" value="1"/>
</dbReference>
<evidence type="ECO:0000256" key="6">
    <source>
        <dbReference type="RuleBase" id="RU004432"/>
    </source>
</evidence>
<feature type="domain" description="Clp R" evidence="9">
    <location>
        <begin position="2"/>
        <end position="145"/>
    </location>
</feature>
<dbReference type="PROSITE" id="PS00871">
    <property type="entry name" value="CLPAB_2"/>
    <property type="match status" value="1"/>
</dbReference>
<dbReference type="FunFam" id="3.40.50.300:FF:000010">
    <property type="entry name" value="Chaperone clpB 1, putative"/>
    <property type="match status" value="1"/>
</dbReference>
<dbReference type="InterPro" id="IPR041546">
    <property type="entry name" value="ClpA/ClpB_AAA_lid"/>
</dbReference>
<evidence type="ECO:0000256" key="2">
    <source>
        <dbReference type="ARBA" id="ARBA00022741"/>
    </source>
</evidence>
<dbReference type="Gene3D" id="4.10.860.10">
    <property type="entry name" value="UVR domain"/>
    <property type="match status" value="1"/>
</dbReference>